<evidence type="ECO:0000256" key="3">
    <source>
        <dbReference type="ARBA" id="ARBA00043812"/>
    </source>
</evidence>
<evidence type="ECO:0000256" key="2">
    <source>
        <dbReference type="ARBA" id="ARBA00023002"/>
    </source>
</evidence>
<comment type="catalytic activity">
    <reaction evidence="3">
        <text>L-allo-threonine + NADP(+) = aminoacetone + CO2 + NADPH</text>
        <dbReference type="Rhea" id="RHEA:43524"/>
        <dbReference type="ChEBI" id="CHEBI:16526"/>
        <dbReference type="ChEBI" id="CHEBI:57783"/>
        <dbReference type="ChEBI" id="CHEBI:58320"/>
        <dbReference type="ChEBI" id="CHEBI:58349"/>
        <dbReference type="ChEBI" id="CHEBI:58585"/>
        <dbReference type="EC" id="1.1.1.381"/>
    </reaction>
</comment>
<dbReference type="SUPFAM" id="SSF51735">
    <property type="entry name" value="NAD(P)-binding Rossmann-fold domains"/>
    <property type="match status" value="1"/>
</dbReference>
<evidence type="ECO:0000313" key="13">
    <source>
        <dbReference type="Proteomes" id="UP000236311"/>
    </source>
</evidence>
<evidence type="ECO:0000256" key="5">
    <source>
        <dbReference type="ARBA" id="ARBA00044059"/>
    </source>
</evidence>
<evidence type="ECO:0000256" key="8">
    <source>
        <dbReference type="ARBA" id="ARBA00044349"/>
    </source>
</evidence>
<dbReference type="InterPro" id="IPR002347">
    <property type="entry name" value="SDR_fam"/>
</dbReference>
<dbReference type="EMBL" id="OFSM01000027">
    <property type="protein sequence ID" value="SOY31540.1"/>
    <property type="molecule type" value="Genomic_DNA"/>
</dbReference>
<evidence type="ECO:0000256" key="6">
    <source>
        <dbReference type="ARBA" id="ARBA00044065"/>
    </source>
</evidence>
<sequence>MNVVIITGASSGIGREFMLQMDSFFDNIDEFWLIARRRDRMEEMAETLTHRTRIFALDVTKELNSLKQALLRHRAVVRMLINCAGYGIMGSFSEQDADMELGMIRLNCQALTGITHCVLPYMRRNSRIIQIASSAAFLPQPDFAVYAATKAYVLSFSRALGEELKPAGIYVTCVCPGPVDTPFFELAEATGSTLSIKKYTMVTPERVVRLALKDAYHRRSMSVCGLPMKAFLLLSKAVPHKVLLELTNQMKKKGL</sequence>
<reference evidence="12 13" key="1">
    <citation type="submission" date="2018-01" db="EMBL/GenBank/DDBJ databases">
        <authorList>
            <person name="Gaut B.S."/>
            <person name="Morton B.R."/>
            <person name="Clegg M.T."/>
            <person name="Duvall M.R."/>
        </authorList>
    </citation>
    <scope>NUCLEOTIDE SEQUENCE [LARGE SCALE GENOMIC DNA]</scope>
    <source>
        <strain evidence="12">GP69</strain>
    </source>
</reference>
<dbReference type="GO" id="GO:0035527">
    <property type="term" value="F:3-hydroxypropionate dehydrogenase (NADP+) activity"/>
    <property type="evidence" value="ECO:0007669"/>
    <property type="project" value="UniProtKB-EC"/>
</dbReference>
<evidence type="ECO:0000256" key="1">
    <source>
        <dbReference type="ARBA" id="ARBA00006484"/>
    </source>
</evidence>
<evidence type="ECO:0000256" key="11">
    <source>
        <dbReference type="RuleBase" id="RU000363"/>
    </source>
</evidence>
<dbReference type="InterPro" id="IPR020904">
    <property type="entry name" value="Sc_DH/Rdtase_CS"/>
</dbReference>
<organism evidence="12 13">
    <name type="scientific">Acetatifactor muris</name>
    <dbReference type="NCBI Taxonomy" id="879566"/>
    <lineage>
        <taxon>Bacteria</taxon>
        <taxon>Bacillati</taxon>
        <taxon>Bacillota</taxon>
        <taxon>Clostridia</taxon>
        <taxon>Lachnospirales</taxon>
        <taxon>Lachnospiraceae</taxon>
        <taxon>Acetatifactor</taxon>
    </lineage>
</organism>
<dbReference type="PROSITE" id="PS00061">
    <property type="entry name" value="ADH_SHORT"/>
    <property type="match status" value="1"/>
</dbReference>
<dbReference type="RefSeq" id="WP_103241559.1">
    <property type="nucleotide sequence ID" value="NZ_CANRXC010000001.1"/>
</dbReference>
<comment type="catalytic activity">
    <reaction evidence="10">
        <text>3-hydroxypropanoate + NADP(+) = 3-oxopropanoate + NADPH + H(+)</text>
        <dbReference type="Rhea" id="RHEA:26438"/>
        <dbReference type="ChEBI" id="CHEBI:15378"/>
        <dbReference type="ChEBI" id="CHEBI:16510"/>
        <dbReference type="ChEBI" id="CHEBI:33190"/>
        <dbReference type="ChEBI" id="CHEBI:57783"/>
        <dbReference type="ChEBI" id="CHEBI:58349"/>
        <dbReference type="EC" id="1.1.1.298"/>
    </reaction>
</comment>
<proteinExistence type="inferred from homology"/>
<dbReference type="PRINTS" id="PR00081">
    <property type="entry name" value="GDHRDH"/>
</dbReference>
<keyword evidence="2 12" id="KW-0560">Oxidoreductase</keyword>
<dbReference type="EC" id="1.1.1.298" evidence="4"/>
<evidence type="ECO:0000256" key="10">
    <source>
        <dbReference type="ARBA" id="ARBA00047274"/>
    </source>
</evidence>
<dbReference type="InterPro" id="IPR036291">
    <property type="entry name" value="NAD(P)-bd_dom_sf"/>
</dbReference>
<evidence type="ECO:0000256" key="4">
    <source>
        <dbReference type="ARBA" id="ARBA00044050"/>
    </source>
</evidence>
<dbReference type="AlphaFoldDB" id="A0A2K4ZM68"/>
<dbReference type="OrthoDB" id="9808814at2"/>
<protein>
    <recommendedName>
        <fullName evidence="6">NADP-dependent 3-hydroxy acid dehydrogenase YdfG</fullName>
        <ecNumber evidence="4">1.1.1.298</ecNumber>
        <ecNumber evidence="5">1.1.1.381</ecNumber>
    </recommendedName>
    <alternativeName>
        <fullName evidence="8">L-allo-threonine dehydrogenase</fullName>
    </alternativeName>
    <alternativeName>
        <fullName evidence="7">Malonic semialdehyde reductase</fullName>
    </alternativeName>
</protein>
<gene>
    <name evidence="12" type="primary">isfD2</name>
    <name evidence="12" type="ORF">AMURIS_04284</name>
</gene>
<comment type="similarity">
    <text evidence="1 11">Belongs to the short-chain dehydrogenases/reductases (SDR) family.</text>
</comment>
<dbReference type="Gene3D" id="3.40.50.720">
    <property type="entry name" value="NAD(P)-binding Rossmann-like Domain"/>
    <property type="match status" value="1"/>
</dbReference>
<evidence type="ECO:0000313" key="12">
    <source>
        <dbReference type="EMBL" id="SOY31540.1"/>
    </source>
</evidence>
<dbReference type="PANTHER" id="PTHR43086">
    <property type="entry name" value="VERY-LONG-CHAIN 3-OXOOACYL-COA REDUCTASE"/>
    <property type="match status" value="1"/>
</dbReference>
<dbReference type="PRINTS" id="PR00080">
    <property type="entry name" value="SDRFAMILY"/>
</dbReference>
<dbReference type="EC" id="1.1.1.381" evidence="5"/>
<dbReference type="PANTHER" id="PTHR43086:SF3">
    <property type="entry name" value="NADP-DEPENDENT 3-HYDROXY ACID DEHYDROGENASE YDFG"/>
    <property type="match status" value="1"/>
</dbReference>
<dbReference type="Proteomes" id="UP000236311">
    <property type="component" value="Unassembled WGS sequence"/>
</dbReference>
<dbReference type="Pfam" id="PF00106">
    <property type="entry name" value="adh_short"/>
    <property type="match status" value="1"/>
</dbReference>
<evidence type="ECO:0000256" key="7">
    <source>
        <dbReference type="ARBA" id="ARBA00044271"/>
    </source>
</evidence>
<accession>A0A2K4ZM68</accession>
<comment type="function">
    <text evidence="9">NADP-dependent dehydrogenase with broad substrate specificity acting on 3-hydroxy acids. Catalyzes the NADP-dependent oxidation of L-allo-threonine to L-2-amino-3-keto-butyrate, which is spontaneously decarboxylated into aminoacetone. Also acts on D-threonine, L-serine, D-serine, D-3-hydroxyisobutyrate, L-3-hydroxyisobutyrate, D-glycerate and L-glycerate. Able to catalyze the reduction of the malonic semialdehyde to 3-hydroxypropionic acid. YdfG is apparently supplementing RutE, the presumed malonic semialdehyde reductase involved in pyrimidine degradation since both are able to detoxify malonic semialdehyde.</text>
</comment>
<evidence type="ECO:0000256" key="9">
    <source>
        <dbReference type="ARBA" id="ARBA00045650"/>
    </source>
</evidence>
<name>A0A2K4ZM68_9FIRM</name>
<keyword evidence="13" id="KW-1185">Reference proteome</keyword>